<protein>
    <recommendedName>
        <fullName evidence="5">Cappuccino-like protein</fullName>
    </recommendedName>
</protein>
<feature type="compositionally biased region" description="Basic and acidic residues" evidence="2">
    <location>
        <begin position="147"/>
        <end position="161"/>
    </location>
</feature>
<reference evidence="3" key="1">
    <citation type="submission" date="2021-01" db="UniProtKB">
        <authorList>
            <consortium name="EnsemblMetazoa"/>
        </authorList>
    </citation>
    <scope>IDENTIFICATION</scope>
</reference>
<feature type="compositionally biased region" description="Pro residues" evidence="2">
    <location>
        <begin position="132"/>
        <end position="143"/>
    </location>
</feature>
<dbReference type="EnsemblMetazoa" id="XM_008217951">
    <property type="protein sequence ID" value="XP_008216173"/>
    <property type="gene ID" value="LOC100679730"/>
</dbReference>
<dbReference type="OMA" id="MLDMIRG"/>
<dbReference type="GO" id="GO:0031083">
    <property type="term" value="C:BLOC-1 complex"/>
    <property type="evidence" value="ECO:0007669"/>
    <property type="project" value="TreeGrafter"/>
</dbReference>
<dbReference type="InParanoid" id="A0A7M7HHI1"/>
<sequence>MSATPDPVIEELASDYAAYPRLDMDAELKGVYEAVEEMQLRLEEFRSIAEMLQAKDDKSITENIPHLLALKPQVNQLSKRIDALDFFVTRVNLDLATLEANVEAAEASLGTSDNKLAMLNPFAFFKKSPETPTSPPPPPPQPPQIFKMEDYFKAESEPEST</sequence>
<dbReference type="InterPro" id="IPR024857">
    <property type="entry name" value="Cappuccino"/>
</dbReference>
<dbReference type="Proteomes" id="UP000002358">
    <property type="component" value="Chromosome 2"/>
</dbReference>
<dbReference type="AlphaFoldDB" id="A0A7M7HHI1"/>
<dbReference type="SMR" id="A0A7M7HHI1"/>
<dbReference type="KEGG" id="nvi:100679730"/>
<gene>
    <name evidence="3" type="primary">100679730</name>
</gene>
<name>A0A7M7HHI1_NASVI</name>
<dbReference type="FunCoup" id="A0A7M7HHI1">
    <property type="interactions" value="90"/>
</dbReference>
<organism evidence="3 4">
    <name type="scientific">Nasonia vitripennis</name>
    <name type="common">Parasitic wasp</name>
    <dbReference type="NCBI Taxonomy" id="7425"/>
    <lineage>
        <taxon>Eukaryota</taxon>
        <taxon>Metazoa</taxon>
        <taxon>Ecdysozoa</taxon>
        <taxon>Arthropoda</taxon>
        <taxon>Hexapoda</taxon>
        <taxon>Insecta</taxon>
        <taxon>Pterygota</taxon>
        <taxon>Neoptera</taxon>
        <taxon>Endopterygota</taxon>
        <taxon>Hymenoptera</taxon>
        <taxon>Apocrita</taxon>
        <taxon>Proctotrupomorpha</taxon>
        <taxon>Chalcidoidea</taxon>
        <taxon>Pteromalidae</taxon>
        <taxon>Pteromalinae</taxon>
        <taxon>Nasonia</taxon>
    </lineage>
</organism>
<evidence type="ECO:0008006" key="5">
    <source>
        <dbReference type="Google" id="ProtNLM"/>
    </source>
</evidence>
<evidence type="ECO:0000313" key="4">
    <source>
        <dbReference type="Proteomes" id="UP000002358"/>
    </source>
</evidence>
<dbReference type="PANTHER" id="PTHR16230">
    <property type="entry name" value="CAPPUCCINO"/>
    <property type="match status" value="1"/>
</dbReference>
<keyword evidence="4" id="KW-1185">Reference proteome</keyword>
<evidence type="ECO:0000313" key="3">
    <source>
        <dbReference type="EnsemblMetazoa" id="XP_008216173"/>
    </source>
</evidence>
<proteinExistence type="predicted"/>
<keyword evidence="1" id="KW-0175">Coiled coil</keyword>
<accession>A0A7M7HHI1</accession>
<evidence type="ECO:0000256" key="2">
    <source>
        <dbReference type="SAM" id="MobiDB-lite"/>
    </source>
</evidence>
<dbReference type="OrthoDB" id="2372305at2759"/>
<dbReference type="PANTHER" id="PTHR16230:SF3">
    <property type="entry name" value="BIOGENESIS OF LYSOSOMAL ORGANELLES COMPLEX-1, SUBUNIT 4, CAPPUCCINO"/>
    <property type="match status" value="1"/>
</dbReference>
<feature type="coiled-coil region" evidence="1">
    <location>
        <begin position="88"/>
        <end position="115"/>
    </location>
</feature>
<feature type="region of interest" description="Disordered" evidence="2">
    <location>
        <begin position="126"/>
        <end position="161"/>
    </location>
</feature>
<evidence type="ECO:0000256" key="1">
    <source>
        <dbReference type="SAM" id="Coils"/>
    </source>
</evidence>